<comment type="caution">
    <text evidence="9">The sequence shown here is derived from an EMBL/GenBank/DDBJ whole genome shotgun (WGS) entry which is preliminary data.</text>
</comment>
<feature type="transmembrane region" description="Helical" evidence="7">
    <location>
        <begin position="17"/>
        <end position="36"/>
    </location>
</feature>
<comment type="subcellular location">
    <subcellularLocation>
        <location evidence="1">Membrane</location>
    </subcellularLocation>
</comment>
<evidence type="ECO:0000256" key="2">
    <source>
        <dbReference type="ARBA" id="ARBA00022692"/>
    </source>
</evidence>
<evidence type="ECO:0000313" key="10">
    <source>
        <dbReference type="Proteomes" id="UP001314181"/>
    </source>
</evidence>
<reference evidence="9 10" key="1">
    <citation type="submission" date="2024-01" db="EMBL/GenBank/DDBJ databases">
        <authorList>
            <person name="Kunselman E."/>
        </authorList>
    </citation>
    <scope>NUCLEOTIDE SEQUENCE [LARGE SCALE GENOMIC DNA]</scope>
    <source>
        <strain evidence="9">2 abalone samples</strain>
    </source>
</reference>
<evidence type="ECO:0000256" key="5">
    <source>
        <dbReference type="ARBA" id="ARBA00023310"/>
    </source>
</evidence>
<proteinExistence type="predicted"/>
<protein>
    <submittedName>
        <fullName evidence="9">ATP synthase subunit b</fullName>
    </submittedName>
</protein>
<evidence type="ECO:0000256" key="7">
    <source>
        <dbReference type="SAM" id="Phobius"/>
    </source>
</evidence>
<dbReference type="RefSeq" id="WP_338363241.1">
    <property type="nucleotide sequence ID" value="NZ_CAWVOK010000001.1"/>
</dbReference>
<name>A0ABM9N6V4_9RICK</name>
<keyword evidence="4 7" id="KW-0472">Membrane</keyword>
<keyword evidence="10" id="KW-1185">Reference proteome</keyword>
<evidence type="ECO:0000313" key="9">
    <source>
        <dbReference type="EMBL" id="CAK8162292.1"/>
    </source>
</evidence>
<evidence type="ECO:0000259" key="8">
    <source>
        <dbReference type="Pfam" id="PF02326"/>
    </source>
</evidence>
<dbReference type="InterPro" id="IPR003319">
    <property type="entry name" value="YMF19-like_N"/>
</dbReference>
<gene>
    <name evidence="9" type="ORF">CAXC1_100021</name>
</gene>
<evidence type="ECO:0000256" key="6">
    <source>
        <dbReference type="SAM" id="Coils"/>
    </source>
</evidence>
<evidence type="ECO:0000256" key="4">
    <source>
        <dbReference type="ARBA" id="ARBA00023136"/>
    </source>
</evidence>
<keyword evidence="2 7" id="KW-0812">Transmembrane</keyword>
<evidence type="ECO:0000256" key="1">
    <source>
        <dbReference type="ARBA" id="ARBA00004370"/>
    </source>
</evidence>
<accession>A0ABM9N6V4</accession>
<dbReference type="EMBL" id="CAWVOK010000001">
    <property type="protein sequence ID" value="CAK8162292.1"/>
    <property type="molecule type" value="Genomic_DNA"/>
</dbReference>
<dbReference type="Proteomes" id="UP001314181">
    <property type="component" value="Unassembled WGS sequence"/>
</dbReference>
<feature type="domain" description="ATP synthase YMF19-like N-terminal" evidence="8">
    <location>
        <begin position="6"/>
        <end position="81"/>
    </location>
</feature>
<keyword evidence="5" id="KW-0066">ATP synthesis</keyword>
<organism evidence="9 10">
    <name type="scientific">Candidatus Xenohaliotis californiensis</name>
    <dbReference type="NCBI Taxonomy" id="84677"/>
    <lineage>
        <taxon>Bacteria</taxon>
        <taxon>Pseudomonadati</taxon>
        <taxon>Pseudomonadota</taxon>
        <taxon>Alphaproteobacteria</taxon>
        <taxon>Rickettsiales</taxon>
        <taxon>Anaplasmataceae</taxon>
        <taxon>Candidatus Xenohaliotis</taxon>
    </lineage>
</organism>
<feature type="coiled-coil region" evidence="6">
    <location>
        <begin position="72"/>
        <end position="132"/>
    </location>
</feature>
<evidence type="ECO:0000256" key="3">
    <source>
        <dbReference type="ARBA" id="ARBA00022989"/>
    </source>
</evidence>
<sequence length="153" mass="18117">MNNSIPQLNYKSFPSQLLWLFITYFAFYLLLDKVIIPRIRSIKNLRNLLAKNLAKQMQDLHKKEKNITSGYTQKLENANNQVYELINNVRNNINKTIETTCTEFVEVLNLQMQSLKKRLAQTKEEKKLEYKNDVYDLSINIFNSIVSQKIKKK</sequence>
<keyword evidence="3 7" id="KW-1133">Transmembrane helix</keyword>
<dbReference type="Pfam" id="PF02326">
    <property type="entry name" value="YMF19"/>
    <property type="match status" value="1"/>
</dbReference>
<keyword evidence="6" id="KW-0175">Coiled coil</keyword>